<gene>
    <name evidence="2" type="ORF">IAB27_03415</name>
</gene>
<feature type="transmembrane region" description="Helical" evidence="1">
    <location>
        <begin position="12"/>
        <end position="31"/>
    </location>
</feature>
<keyword evidence="1" id="KW-0472">Membrane</keyword>
<name>A0A9D1CYZ7_9FIRM</name>
<keyword evidence="1" id="KW-0812">Transmembrane</keyword>
<protein>
    <submittedName>
        <fullName evidence="2">Uncharacterized protein</fullName>
    </submittedName>
</protein>
<dbReference type="Proteomes" id="UP000886786">
    <property type="component" value="Unassembled WGS sequence"/>
</dbReference>
<organism evidence="2 3">
    <name type="scientific">Candidatus Coprosoma intestinipullorum</name>
    <dbReference type="NCBI Taxonomy" id="2840752"/>
    <lineage>
        <taxon>Bacteria</taxon>
        <taxon>Bacillati</taxon>
        <taxon>Bacillota</taxon>
        <taxon>Bacillota incertae sedis</taxon>
        <taxon>Candidatus Coprosoma</taxon>
    </lineage>
</organism>
<keyword evidence="1" id="KW-1133">Transmembrane helix</keyword>
<evidence type="ECO:0000313" key="3">
    <source>
        <dbReference type="Proteomes" id="UP000886786"/>
    </source>
</evidence>
<evidence type="ECO:0000256" key="1">
    <source>
        <dbReference type="SAM" id="Phobius"/>
    </source>
</evidence>
<sequence>MRQRFNRRQRNYIILGLCSILLVMAAGYAAFRSQLTINGTSNITSDWKVLITDIQSSVLAGDATDAEAPSHTETTATFKTNLVSPGDSMQYDITVENQGNIDAKLDKITVPESNNPAIRFEVTGIREGSLLKKGNTALLTVVVTYNPEVTNQPDNLTADFTVTLDYSQAPNGYVEPLVPTIGGQEVDIVTTGDGLYEDSYEAGRLIYRGQNPNNYIMFNDELWRIIAKETDGTYKIIRNEVLEDRAFDEANHRSTEKNSYCQSPSVGCGVYAAVEGEFSTPDGAVKGTVTEDSSIKIYLNEDYYTNNINSIAKEQMTSHTFNIGAVEDLSEGTDNIEKNIAGEKMYTWIGKVGLANVSDLLRASTNPLCTSATYSFDSQRDCNSNYLLSSTDYVLYWTINAYYKVTEPAYNRVWTGFSSSDFSAVVGTSNAAHTSSPRPVVYLTSSLSLGGSGTISDPFTIMN</sequence>
<accession>A0A9D1CYZ7</accession>
<reference evidence="2" key="2">
    <citation type="journal article" date="2021" name="PeerJ">
        <title>Extensive microbial diversity within the chicken gut microbiome revealed by metagenomics and culture.</title>
        <authorList>
            <person name="Gilroy R."/>
            <person name="Ravi A."/>
            <person name="Getino M."/>
            <person name="Pursley I."/>
            <person name="Horton D.L."/>
            <person name="Alikhan N.F."/>
            <person name="Baker D."/>
            <person name="Gharbi K."/>
            <person name="Hall N."/>
            <person name="Watson M."/>
            <person name="Adriaenssens E.M."/>
            <person name="Foster-Nyarko E."/>
            <person name="Jarju S."/>
            <person name="Secka A."/>
            <person name="Antonio M."/>
            <person name="Oren A."/>
            <person name="Chaudhuri R.R."/>
            <person name="La Ragione R."/>
            <person name="Hildebrand F."/>
            <person name="Pallen M.J."/>
        </authorList>
    </citation>
    <scope>NUCLEOTIDE SEQUENCE</scope>
    <source>
        <strain evidence="2">CHK147-3167</strain>
    </source>
</reference>
<dbReference type="AlphaFoldDB" id="A0A9D1CYZ7"/>
<evidence type="ECO:0000313" key="2">
    <source>
        <dbReference type="EMBL" id="HIQ90660.1"/>
    </source>
</evidence>
<reference evidence="2" key="1">
    <citation type="submission" date="2020-10" db="EMBL/GenBank/DDBJ databases">
        <authorList>
            <person name="Gilroy R."/>
        </authorList>
    </citation>
    <scope>NUCLEOTIDE SEQUENCE</scope>
    <source>
        <strain evidence="2">CHK147-3167</strain>
    </source>
</reference>
<dbReference type="EMBL" id="DVFV01000065">
    <property type="protein sequence ID" value="HIQ90660.1"/>
    <property type="molecule type" value="Genomic_DNA"/>
</dbReference>
<comment type="caution">
    <text evidence="2">The sequence shown here is derived from an EMBL/GenBank/DDBJ whole genome shotgun (WGS) entry which is preliminary data.</text>
</comment>
<proteinExistence type="predicted"/>